<feature type="compositionally biased region" description="Polar residues" evidence="1">
    <location>
        <begin position="183"/>
        <end position="195"/>
    </location>
</feature>
<evidence type="ECO:0000313" key="3">
    <source>
        <dbReference type="Proteomes" id="UP000799437"/>
    </source>
</evidence>
<gene>
    <name evidence="2" type="ORF">EJ05DRAFT_522338</name>
</gene>
<feature type="region of interest" description="Disordered" evidence="1">
    <location>
        <begin position="1"/>
        <end position="40"/>
    </location>
</feature>
<feature type="region of interest" description="Disordered" evidence="1">
    <location>
        <begin position="54"/>
        <end position="83"/>
    </location>
</feature>
<dbReference type="Proteomes" id="UP000799437">
    <property type="component" value="Unassembled WGS sequence"/>
</dbReference>
<organism evidence="2 3">
    <name type="scientific">Pseudovirgaria hyperparasitica</name>
    <dbReference type="NCBI Taxonomy" id="470096"/>
    <lineage>
        <taxon>Eukaryota</taxon>
        <taxon>Fungi</taxon>
        <taxon>Dikarya</taxon>
        <taxon>Ascomycota</taxon>
        <taxon>Pezizomycotina</taxon>
        <taxon>Dothideomycetes</taxon>
        <taxon>Dothideomycetes incertae sedis</taxon>
        <taxon>Acrospermales</taxon>
        <taxon>Acrospermaceae</taxon>
        <taxon>Pseudovirgaria</taxon>
    </lineage>
</organism>
<feature type="region of interest" description="Disordered" evidence="1">
    <location>
        <begin position="276"/>
        <end position="309"/>
    </location>
</feature>
<feature type="compositionally biased region" description="Basic and acidic residues" evidence="1">
    <location>
        <begin position="284"/>
        <end position="293"/>
    </location>
</feature>
<dbReference type="AlphaFoldDB" id="A0A6A6WK14"/>
<sequence>MVSRRQSAASKRSKRTRTPLTPPIPTLASTRARRTTRQPIRYGIDDYVTITRVPRPQASRLNPNAVTTQPSQTIAPTTAQSARPSQIAHITALPTVQNSQPSMPGLNKIATIASAASVEGAKVTKEKTKSTEPDKTADSDMPTLNESGKTASAPPESPHKASTEMSASQNRASSLGPNGDNAVASTAQGSSNMQYSDDSVAAHASGIMIAPQSDDVDDAALNQPVVPNMHQAPDSSMVIDPDAANAPATTGNSAAIDSHAAINIAINALAIVNNSSAPSTTDYGAEHTEQHSYDEEEDDTDVEEDTQDTYAVAAYVRMADAAADGSLSEADDDWLSYSESELSDKENIPPPGAF</sequence>
<feature type="compositionally biased region" description="Basic and acidic residues" evidence="1">
    <location>
        <begin position="122"/>
        <end position="138"/>
    </location>
</feature>
<dbReference type="GeneID" id="54489835"/>
<dbReference type="RefSeq" id="XP_033604522.1">
    <property type="nucleotide sequence ID" value="XM_033748781.1"/>
</dbReference>
<feature type="compositionally biased region" description="Acidic residues" evidence="1">
    <location>
        <begin position="294"/>
        <end position="307"/>
    </location>
</feature>
<keyword evidence="3" id="KW-1185">Reference proteome</keyword>
<evidence type="ECO:0000256" key="1">
    <source>
        <dbReference type="SAM" id="MobiDB-lite"/>
    </source>
</evidence>
<dbReference type="EMBL" id="ML996566">
    <property type="protein sequence ID" value="KAF2762071.1"/>
    <property type="molecule type" value="Genomic_DNA"/>
</dbReference>
<feature type="region of interest" description="Disordered" evidence="1">
    <location>
        <begin position="117"/>
        <end position="195"/>
    </location>
</feature>
<reference evidence="2" key="1">
    <citation type="journal article" date="2020" name="Stud. Mycol.">
        <title>101 Dothideomycetes genomes: a test case for predicting lifestyles and emergence of pathogens.</title>
        <authorList>
            <person name="Haridas S."/>
            <person name="Albert R."/>
            <person name="Binder M."/>
            <person name="Bloem J."/>
            <person name="Labutti K."/>
            <person name="Salamov A."/>
            <person name="Andreopoulos B."/>
            <person name="Baker S."/>
            <person name="Barry K."/>
            <person name="Bills G."/>
            <person name="Bluhm B."/>
            <person name="Cannon C."/>
            <person name="Castanera R."/>
            <person name="Culley D."/>
            <person name="Daum C."/>
            <person name="Ezra D."/>
            <person name="Gonzalez J."/>
            <person name="Henrissat B."/>
            <person name="Kuo A."/>
            <person name="Liang C."/>
            <person name="Lipzen A."/>
            <person name="Lutzoni F."/>
            <person name="Magnuson J."/>
            <person name="Mondo S."/>
            <person name="Nolan M."/>
            <person name="Ohm R."/>
            <person name="Pangilinan J."/>
            <person name="Park H.-J."/>
            <person name="Ramirez L."/>
            <person name="Alfaro M."/>
            <person name="Sun H."/>
            <person name="Tritt A."/>
            <person name="Yoshinaga Y."/>
            <person name="Zwiers L.-H."/>
            <person name="Turgeon B."/>
            <person name="Goodwin S."/>
            <person name="Spatafora J."/>
            <person name="Crous P."/>
            <person name="Grigoriev I."/>
        </authorList>
    </citation>
    <scope>NUCLEOTIDE SEQUENCE</scope>
    <source>
        <strain evidence="2">CBS 121739</strain>
    </source>
</reference>
<proteinExistence type="predicted"/>
<feature type="compositionally biased region" description="Polar residues" evidence="1">
    <location>
        <begin position="163"/>
        <end position="176"/>
    </location>
</feature>
<protein>
    <submittedName>
        <fullName evidence="2">Uncharacterized protein</fullName>
    </submittedName>
</protein>
<accession>A0A6A6WK14</accession>
<feature type="compositionally biased region" description="Polar residues" evidence="1">
    <location>
        <begin position="59"/>
        <end position="83"/>
    </location>
</feature>
<evidence type="ECO:0000313" key="2">
    <source>
        <dbReference type="EMBL" id="KAF2762071.1"/>
    </source>
</evidence>
<name>A0A6A6WK14_9PEZI</name>
<feature type="compositionally biased region" description="Low complexity" evidence="1">
    <location>
        <begin position="1"/>
        <end position="10"/>
    </location>
</feature>